<evidence type="ECO:0000313" key="3">
    <source>
        <dbReference type="EMBL" id="SPO02637.1"/>
    </source>
</evidence>
<feature type="transmembrane region" description="Helical" evidence="2">
    <location>
        <begin position="385"/>
        <end position="406"/>
    </location>
</feature>
<feature type="region of interest" description="Disordered" evidence="1">
    <location>
        <begin position="1"/>
        <end position="21"/>
    </location>
</feature>
<name>A0AAE8N0N2_9PEZI</name>
<feature type="region of interest" description="Disordered" evidence="1">
    <location>
        <begin position="549"/>
        <end position="594"/>
    </location>
</feature>
<protein>
    <submittedName>
        <fullName evidence="3">Related to ASI3 Putative integral membrane E3 ubiquitin ligase, role in negative regulation of amino acid uptake</fullName>
    </submittedName>
</protein>
<dbReference type="Pfam" id="PF13920">
    <property type="entry name" value="zf-C3HC4_3"/>
    <property type="match status" value="1"/>
</dbReference>
<feature type="compositionally biased region" description="Polar residues" evidence="1">
    <location>
        <begin position="551"/>
        <end position="565"/>
    </location>
</feature>
<dbReference type="PANTHER" id="PTHR22696">
    <property type="entry name" value="E3 UBIQUITIN-PROTEIN LIGASE RNF26"/>
    <property type="match status" value="1"/>
</dbReference>
<feature type="compositionally biased region" description="Acidic residues" evidence="1">
    <location>
        <begin position="756"/>
        <end position="768"/>
    </location>
</feature>
<dbReference type="GO" id="GO:0061630">
    <property type="term" value="F:ubiquitin protein ligase activity"/>
    <property type="evidence" value="ECO:0007669"/>
    <property type="project" value="TreeGrafter"/>
</dbReference>
<dbReference type="GO" id="GO:0016567">
    <property type="term" value="P:protein ubiquitination"/>
    <property type="evidence" value="ECO:0007669"/>
    <property type="project" value="TreeGrafter"/>
</dbReference>
<dbReference type="InterPro" id="IPR013083">
    <property type="entry name" value="Znf_RING/FYVE/PHD"/>
</dbReference>
<keyword evidence="4" id="KW-1185">Reference proteome</keyword>
<evidence type="ECO:0000256" key="1">
    <source>
        <dbReference type="SAM" id="MobiDB-lite"/>
    </source>
</evidence>
<dbReference type="EMBL" id="ONZQ02000007">
    <property type="protein sequence ID" value="SPO02637.1"/>
    <property type="molecule type" value="Genomic_DNA"/>
</dbReference>
<dbReference type="Gene3D" id="3.30.40.10">
    <property type="entry name" value="Zinc/RING finger domain, C3HC4 (zinc finger)"/>
    <property type="match status" value="1"/>
</dbReference>
<comment type="caution">
    <text evidence="3">The sequence shown here is derived from an EMBL/GenBank/DDBJ whole genome shotgun (WGS) entry which is preliminary data.</text>
</comment>
<reference evidence="3" key="1">
    <citation type="submission" date="2018-03" db="EMBL/GenBank/DDBJ databases">
        <authorList>
            <person name="Guldener U."/>
        </authorList>
    </citation>
    <scope>NUCLEOTIDE SEQUENCE</scope>
</reference>
<feature type="region of interest" description="Disordered" evidence="1">
    <location>
        <begin position="654"/>
        <end position="682"/>
    </location>
</feature>
<accession>A0AAE8N0N2</accession>
<feature type="region of interest" description="Disordered" evidence="1">
    <location>
        <begin position="732"/>
        <end position="786"/>
    </location>
</feature>
<gene>
    <name evidence="3" type="ORF">DNG_05310</name>
</gene>
<organism evidence="3 4">
    <name type="scientific">Cephalotrichum gorgonifer</name>
    <dbReference type="NCBI Taxonomy" id="2041049"/>
    <lineage>
        <taxon>Eukaryota</taxon>
        <taxon>Fungi</taxon>
        <taxon>Dikarya</taxon>
        <taxon>Ascomycota</taxon>
        <taxon>Pezizomycotina</taxon>
        <taxon>Sordariomycetes</taxon>
        <taxon>Hypocreomycetidae</taxon>
        <taxon>Microascales</taxon>
        <taxon>Microascaceae</taxon>
        <taxon>Cephalotrichum</taxon>
    </lineage>
</organism>
<dbReference type="CDD" id="cd16616">
    <property type="entry name" value="mRING-HC-C4C4_Asi1p-like"/>
    <property type="match status" value="1"/>
</dbReference>
<dbReference type="PANTHER" id="PTHR22696:SF1">
    <property type="entry name" value="E3 UBIQUITIN-PROTEIN LIGASE RNF26"/>
    <property type="match status" value="1"/>
</dbReference>
<proteinExistence type="predicted"/>
<keyword evidence="2" id="KW-1133">Transmembrane helix</keyword>
<sequence>MSHSSDASDIGPPPGPFGGWQNITTWTAQQFISVVNVSKHVPSFDNLIWAGPRMVRKLGAFMLFAEGIDGLGPSTMSGASEPNGQELGGMATSTIAGDTGTPSAVPITANVTAAGSRLQVEGSRGFGSVFSYATSKWALCCIAMAIILNRAYIFAATRRRLALPWQIKLVIRGAPLLLLAMHARQLLQSLQCQTSTEFASLRWGDPNKSSDLMFAYPNSFLHGLSSFLLFNASDRDSCLSVKMIPANFEASSGPDDIRGSLSILWPLFGTFCLGQLVETIICAVEGRPLTAETGMTLFEHSLAFAEADAAIGSQLGSGVSTSAGARTSSSAVQLAIPISRSMIMSRVNTPPEVLLVAFLSTMAHITSHTLGVFNLQPRFRLASTAVWGLSFMASIFWSVVTFSLDATESQSLMRFPTVCVIGFIPHVLVLSGILVCVSIYGFALGLSALAPPPGQEGLQSTIRQRLAQAQANLQASISFSDLRITREMDFYTALLKAGFGAISLASEAVYLNEDSNVATPNNTWLEERRIQQLEEFQEQWSTRFGDGSGDPFTSGTTPFPQQGASRSRYRNGFAHERPVQKAQKRRPGVDRIRGDGVGAAVRSARWLLAVDYVLNINRVLFKVWIMAILRGLEKLGIRSRPSWLLRWTRNPKMSASDEKRAARTSGSAVTEDTSPMIPGFRVRRSDKVDVEAELRAHIQSGNTAAGVVDEEDLDTKLYDWWLNGRAWGSVDRSGDYAASEGGSDADATSDISVNTADDDEGDWEDEVDDRPSRISPYPARDTSPILDTPIQASDLARLLRPANQEEQDEADTLCAHLASDEILTRSRYQRVKRLQLARVLATGPPGKAYPNIPLRPAKLTHHEEARLLEQILISRREPTAASSSTQNLDSWATGASGLGPGGPQCVVCQTTPRTIIVWPCRCLSLCDDCRVALAMNNFDRCVCCRREVSSFSRIYVP</sequence>
<feature type="compositionally biased region" description="Polar residues" evidence="1">
    <location>
        <begin position="664"/>
        <end position="673"/>
    </location>
</feature>
<feature type="transmembrane region" description="Helical" evidence="2">
    <location>
        <begin position="418"/>
        <end position="443"/>
    </location>
</feature>
<dbReference type="Proteomes" id="UP001187682">
    <property type="component" value="Unassembled WGS sequence"/>
</dbReference>
<keyword evidence="2" id="KW-0812">Transmembrane</keyword>
<evidence type="ECO:0000313" key="4">
    <source>
        <dbReference type="Proteomes" id="UP001187682"/>
    </source>
</evidence>
<feature type="transmembrane region" description="Helical" evidence="2">
    <location>
        <begin position="137"/>
        <end position="155"/>
    </location>
</feature>
<keyword evidence="2" id="KW-0472">Membrane</keyword>
<feature type="transmembrane region" description="Helical" evidence="2">
    <location>
        <begin position="353"/>
        <end position="373"/>
    </location>
</feature>
<dbReference type="AlphaFoldDB" id="A0AAE8N0N2"/>
<evidence type="ECO:0000256" key="2">
    <source>
        <dbReference type="SAM" id="Phobius"/>
    </source>
</evidence>
<dbReference type="GO" id="GO:0006511">
    <property type="term" value="P:ubiquitin-dependent protein catabolic process"/>
    <property type="evidence" value="ECO:0007669"/>
    <property type="project" value="TreeGrafter"/>
</dbReference>